<keyword evidence="4" id="KW-1185">Reference proteome</keyword>
<keyword evidence="1" id="KW-0812">Transmembrane</keyword>
<feature type="transmembrane region" description="Helical" evidence="1">
    <location>
        <begin position="102"/>
        <end position="125"/>
    </location>
</feature>
<dbReference type="EMBL" id="QFYR01000001">
    <property type="protein sequence ID" value="RAK58256.1"/>
    <property type="molecule type" value="Genomic_DNA"/>
</dbReference>
<dbReference type="AlphaFoldDB" id="A0A328AX22"/>
<dbReference type="PANTHER" id="PTHR30590">
    <property type="entry name" value="INNER MEMBRANE PROTEIN"/>
    <property type="match status" value="1"/>
</dbReference>
<dbReference type="Proteomes" id="UP000249725">
    <property type="component" value="Unassembled WGS sequence"/>
</dbReference>
<dbReference type="InterPro" id="IPR007349">
    <property type="entry name" value="DUF418"/>
</dbReference>
<sequence>MVEQFELYWLDAQGGDVLHLVLAVFGGKAFALFALCFGLSFFIIMDRASQRGVDFRRRFVWRLTLLFGLGLLHTAVYRGDVLTVLAPLGLLLIPFDRIRNNAVLIAIAAVCFLQPQLVAMALAGYDKPPAFTNDPSLPILATSRNLLEVARLNLTDGAAVKYLYTLETGRVAQIIGLFLTGLVLGRSGFFADQERFALSRRLGFLAALAVYLVLREERGALLALFTAGQGATYMGFAVDSWINLSLMFAEMLAFLELCVWVPLVTRLLAPVGRMTLSLYVGQSLLFVPVYYGFGLGMYRTLPQIASLGLGVAAFAVQIAIAHLWFRRFHFGPLEWAWRSLTYLSRDVPFLRRPQRAQPAPA</sequence>
<evidence type="ECO:0000313" key="4">
    <source>
        <dbReference type="Proteomes" id="UP000249725"/>
    </source>
</evidence>
<feature type="transmembrane region" description="Helical" evidence="1">
    <location>
        <begin position="171"/>
        <end position="191"/>
    </location>
</feature>
<protein>
    <recommendedName>
        <fullName evidence="2">DUF418 domain-containing protein</fullName>
    </recommendedName>
</protein>
<dbReference type="Pfam" id="PF04235">
    <property type="entry name" value="DUF418"/>
    <property type="match status" value="1"/>
</dbReference>
<keyword evidence="1" id="KW-1133">Transmembrane helix</keyword>
<comment type="caution">
    <text evidence="3">The sequence shown here is derived from an EMBL/GenBank/DDBJ whole genome shotgun (WGS) entry which is preliminary data.</text>
</comment>
<feature type="transmembrane region" description="Helical" evidence="1">
    <location>
        <begin position="197"/>
        <end position="214"/>
    </location>
</feature>
<organism evidence="3 4">
    <name type="scientific">Phenylobacterium deserti</name>
    <dbReference type="NCBI Taxonomy" id="1914756"/>
    <lineage>
        <taxon>Bacteria</taxon>
        <taxon>Pseudomonadati</taxon>
        <taxon>Pseudomonadota</taxon>
        <taxon>Alphaproteobacteria</taxon>
        <taxon>Caulobacterales</taxon>
        <taxon>Caulobacteraceae</taxon>
        <taxon>Phenylobacterium</taxon>
    </lineage>
</organism>
<feature type="transmembrane region" description="Helical" evidence="1">
    <location>
        <begin position="65"/>
        <end position="90"/>
    </location>
</feature>
<feature type="domain" description="DUF418" evidence="2">
    <location>
        <begin position="184"/>
        <end position="343"/>
    </location>
</feature>
<feature type="transmembrane region" description="Helical" evidence="1">
    <location>
        <begin position="276"/>
        <end position="298"/>
    </location>
</feature>
<feature type="transmembrane region" description="Helical" evidence="1">
    <location>
        <begin position="20"/>
        <end position="44"/>
    </location>
</feature>
<dbReference type="OrthoDB" id="9807744at2"/>
<dbReference type="InterPro" id="IPR052529">
    <property type="entry name" value="Bact_Transport_Assoc"/>
</dbReference>
<evidence type="ECO:0000259" key="2">
    <source>
        <dbReference type="Pfam" id="PF04235"/>
    </source>
</evidence>
<name>A0A328AX22_9CAUL</name>
<evidence type="ECO:0000256" key="1">
    <source>
        <dbReference type="SAM" id="Phobius"/>
    </source>
</evidence>
<reference evidence="4" key="1">
    <citation type="submission" date="2018-05" db="EMBL/GenBank/DDBJ databases">
        <authorList>
            <person name="Li X."/>
        </authorList>
    </citation>
    <scope>NUCLEOTIDE SEQUENCE [LARGE SCALE GENOMIC DNA]</scope>
    <source>
        <strain evidence="4">YIM 73061</strain>
    </source>
</reference>
<accession>A0A328AX22</accession>
<feature type="transmembrane region" description="Helical" evidence="1">
    <location>
        <begin position="244"/>
        <end position="264"/>
    </location>
</feature>
<keyword evidence="1" id="KW-0472">Membrane</keyword>
<proteinExistence type="predicted"/>
<gene>
    <name evidence="3" type="ORF">DJ018_06430</name>
</gene>
<feature type="transmembrane region" description="Helical" evidence="1">
    <location>
        <begin position="304"/>
        <end position="325"/>
    </location>
</feature>
<dbReference type="PANTHER" id="PTHR30590:SF2">
    <property type="entry name" value="INNER MEMBRANE PROTEIN"/>
    <property type="match status" value="1"/>
</dbReference>
<evidence type="ECO:0000313" key="3">
    <source>
        <dbReference type="EMBL" id="RAK58256.1"/>
    </source>
</evidence>